<dbReference type="InterPro" id="IPR025288">
    <property type="entry name" value="DUF4080"/>
</dbReference>
<evidence type="ECO:0000313" key="8">
    <source>
        <dbReference type="EMBL" id="MCY6959031.1"/>
    </source>
</evidence>
<dbReference type="Pfam" id="PF04055">
    <property type="entry name" value="Radical_SAM"/>
    <property type="match status" value="1"/>
</dbReference>
<dbReference type="Gene3D" id="3.40.50.280">
    <property type="entry name" value="Cobalamin-binding domain"/>
    <property type="match status" value="1"/>
</dbReference>
<dbReference type="PROSITE" id="PS51332">
    <property type="entry name" value="B12_BINDING"/>
    <property type="match status" value="1"/>
</dbReference>
<evidence type="ECO:0000259" key="6">
    <source>
        <dbReference type="PROSITE" id="PS51332"/>
    </source>
</evidence>
<dbReference type="InterPro" id="IPR023404">
    <property type="entry name" value="rSAM_horseshoe"/>
</dbReference>
<dbReference type="InterPro" id="IPR006638">
    <property type="entry name" value="Elp3/MiaA/NifB-like_rSAM"/>
</dbReference>
<keyword evidence="3" id="KW-0479">Metal-binding</keyword>
<dbReference type="SFLD" id="SFLDS00029">
    <property type="entry name" value="Radical_SAM"/>
    <property type="match status" value="1"/>
</dbReference>
<dbReference type="PANTHER" id="PTHR43409">
    <property type="entry name" value="ANAEROBIC MAGNESIUM-PROTOPORPHYRIN IX MONOMETHYL ESTER CYCLASE-RELATED"/>
    <property type="match status" value="1"/>
</dbReference>
<reference evidence="8" key="1">
    <citation type="submission" date="2022-12" db="EMBL/GenBank/DDBJ databases">
        <title>Clostridium sp. nov., isolated from industrial wastewater.</title>
        <authorList>
            <person name="Jiayan W."/>
        </authorList>
    </citation>
    <scope>NUCLEOTIDE SEQUENCE</scope>
    <source>
        <strain evidence="8">ZC22-4</strain>
    </source>
</reference>
<keyword evidence="9" id="KW-1185">Reference proteome</keyword>
<dbReference type="InterPro" id="IPR051198">
    <property type="entry name" value="BchE-like"/>
</dbReference>
<name>A0ABT4DCU9_9CLOT</name>
<sequence length="570" mass="67204">MKVTVVGINAKFIHSNLAVRYLKAYTKDLDYQCSIREFSINDRIERVVEELIKEESDIIAFSCYIWNIEFIKAVANIIKIINKDIEIIYGGPEVSFNGKDFLENNPGEYLIEGEGENTFRELILYKLEFKKDSNREKGSNLGVLLKGIKGLYYKERNKVYYGGIRPNMDINDVVFSYTKEEELDNKIVYYEASRGCPFGCKYCLSSVDRKVRFRDIEKVKSELKFLIDKKVRLIKFVDRTFNCKESFAMDIWKFIIEQNTETKFHFEISADLLTEDEINLLSKAPKGRIQFEVGVQTTNNEILKNIDRHVNFSKIKEKVEEVKKLKNISQHLDLIAGLPGEDFQSFKNSFNNIYIMEPEEIQLGFLKILKGSPMSKEASKWGMKYSPYPPYEILKTNKISYLELIELKKVEAVVDKYYNSGKFSTILKYFIPKFSTPFDFYYSLGMFFQEKGYFDRNISASDYYNVFLEFNCEKLKENNFILRELIKYDYLMFNKKRGIPSFLKDQISKAEIKLIKDKILQRGFNFEKNGYHIEKFNIDVLNFINNSNILKKETYLVYNHNDFQKIQYVD</sequence>
<evidence type="ECO:0000259" key="7">
    <source>
        <dbReference type="PROSITE" id="PS51918"/>
    </source>
</evidence>
<evidence type="ECO:0000256" key="1">
    <source>
        <dbReference type="ARBA" id="ARBA00001966"/>
    </source>
</evidence>
<dbReference type="InterPro" id="IPR058240">
    <property type="entry name" value="rSAM_sf"/>
</dbReference>
<dbReference type="InterPro" id="IPR034466">
    <property type="entry name" value="Methyltransferase_Class_B"/>
</dbReference>
<keyword evidence="4" id="KW-0408">Iron</keyword>
<dbReference type="Pfam" id="PF13311">
    <property type="entry name" value="DUF4080"/>
    <property type="match status" value="1"/>
</dbReference>
<evidence type="ECO:0000256" key="2">
    <source>
        <dbReference type="ARBA" id="ARBA00022691"/>
    </source>
</evidence>
<dbReference type="PROSITE" id="PS51918">
    <property type="entry name" value="RADICAL_SAM"/>
    <property type="match status" value="1"/>
</dbReference>
<dbReference type="EMBL" id="JAPQFJ010000010">
    <property type="protein sequence ID" value="MCY6959031.1"/>
    <property type="molecule type" value="Genomic_DNA"/>
</dbReference>
<dbReference type="CDD" id="cd01335">
    <property type="entry name" value="Radical_SAM"/>
    <property type="match status" value="1"/>
</dbReference>
<dbReference type="Gene3D" id="3.80.30.20">
    <property type="entry name" value="tm_1862 like domain"/>
    <property type="match status" value="1"/>
</dbReference>
<dbReference type="RefSeq" id="WP_268061454.1">
    <property type="nucleotide sequence ID" value="NZ_JAPQFJ010000010.1"/>
</dbReference>
<keyword evidence="5" id="KW-0411">Iron-sulfur</keyword>
<dbReference type="Pfam" id="PF02310">
    <property type="entry name" value="B12-binding"/>
    <property type="match status" value="1"/>
</dbReference>
<dbReference type="InterPro" id="IPR006158">
    <property type="entry name" value="Cobalamin-bd"/>
</dbReference>
<dbReference type="SFLD" id="SFLDG01123">
    <property type="entry name" value="methyltransferase_(Class_B)"/>
    <property type="match status" value="1"/>
</dbReference>
<dbReference type="SFLD" id="SFLDG01082">
    <property type="entry name" value="B12-binding_domain_containing"/>
    <property type="match status" value="1"/>
</dbReference>
<comment type="caution">
    <text evidence="8">The sequence shown here is derived from an EMBL/GenBank/DDBJ whole genome shotgun (WGS) entry which is preliminary data.</text>
</comment>
<feature type="domain" description="B12-binding" evidence="6">
    <location>
        <begin position="1"/>
        <end position="133"/>
    </location>
</feature>
<dbReference type="SMART" id="SM00729">
    <property type="entry name" value="Elp3"/>
    <property type="match status" value="1"/>
</dbReference>
<gene>
    <name evidence="8" type="ORF">OW729_10485</name>
</gene>
<evidence type="ECO:0000256" key="5">
    <source>
        <dbReference type="ARBA" id="ARBA00023014"/>
    </source>
</evidence>
<dbReference type="PANTHER" id="PTHR43409:SF16">
    <property type="entry name" value="SLR0320 PROTEIN"/>
    <property type="match status" value="1"/>
</dbReference>
<evidence type="ECO:0000256" key="3">
    <source>
        <dbReference type="ARBA" id="ARBA00022723"/>
    </source>
</evidence>
<dbReference type="Proteomes" id="UP001144612">
    <property type="component" value="Unassembled WGS sequence"/>
</dbReference>
<proteinExistence type="predicted"/>
<protein>
    <submittedName>
        <fullName evidence="8">B12-binding domain-containing radical SAM protein</fullName>
    </submittedName>
</protein>
<keyword evidence="2" id="KW-0949">S-adenosyl-L-methionine</keyword>
<feature type="domain" description="Radical SAM core" evidence="7">
    <location>
        <begin position="182"/>
        <end position="415"/>
    </location>
</feature>
<evidence type="ECO:0000313" key="9">
    <source>
        <dbReference type="Proteomes" id="UP001144612"/>
    </source>
</evidence>
<organism evidence="8 9">
    <name type="scientific">Clostridium brassicae</name>
    <dbReference type="NCBI Taxonomy" id="2999072"/>
    <lineage>
        <taxon>Bacteria</taxon>
        <taxon>Bacillati</taxon>
        <taxon>Bacillota</taxon>
        <taxon>Clostridia</taxon>
        <taxon>Eubacteriales</taxon>
        <taxon>Clostridiaceae</taxon>
        <taxon>Clostridium</taxon>
    </lineage>
</organism>
<accession>A0ABT4DCU9</accession>
<comment type="cofactor">
    <cofactor evidence="1">
        <name>[4Fe-4S] cluster</name>
        <dbReference type="ChEBI" id="CHEBI:49883"/>
    </cofactor>
</comment>
<dbReference type="SUPFAM" id="SSF102114">
    <property type="entry name" value="Radical SAM enzymes"/>
    <property type="match status" value="1"/>
</dbReference>
<dbReference type="InterPro" id="IPR007197">
    <property type="entry name" value="rSAM"/>
</dbReference>
<evidence type="ECO:0000256" key="4">
    <source>
        <dbReference type="ARBA" id="ARBA00023004"/>
    </source>
</evidence>